<evidence type="ECO:0000256" key="1">
    <source>
        <dbReference type="ARBA" id="ARBA00023157"/>
    </source>
</evidence>
<proteinExistence type="predicted"/>
<accession>A0A8C8ECR9</accession>
<dbReference type="Gene3D" id="4.10.400.10">
    <property type="entry name" value="Low-density Lipoprotein Receptor"/>
    <property type="match status" value="1"/>
</dbReference>
<dbReference type="Pfam" id="PF00057">
    <property type="entry name" value="Ldl_recept_a"/>
    <property type="match status" value="1"/>
</dbReference>
<keyword evidence="3" id="KW-0812">Transmembrane</keyword>
<organism evidence="4 5">
    <name type="scientific">Otus sunia</name>
    <name type="common">Oriental scops-owl</name>
    <dbReference type="NCBI Taxonomy" id="257818"/>
    <lineage>
        <taxon>Eukaryota</taxon>
        <taxon>Metazoa</taxon>
        <taxon>Chordata</taxon>
        <taxon>Craniata</taxon>
        <taxon>Vertebrata</taxon>
        <taxon>Euteleostomi</taxon>
        <taxon>Archelosauria</taxon>
        <taxon>Archosauria</taxon>
        <taxon>Dinosauria</taxon>
        <taxon>Saurischia</taxon>
        <taxon>Theropoda</taxon>
        <taxon>Coelurosauria</taxon>
        <taxon>Aves</taxon>
        <taxon>Neognathae</taxon>
        <taxon>Neoaves</taxon>
        <taxon>Telluraves</taxon>
        <taxon>Strigiformes</taxon>
        <taxon>Strigidae</taxon>
        <taxon>Otus</taxon>
    </lineage>
</organism>
<sequence>APRAGAGAPSPPCPCPAAPRPGCPPGQFQCEPGTPCLPSEWRCDEHPDCDDEQDEWGCGTLNPPQPSPEGAWVTPPWSAAVRPTGSAEASATPVPGGSVPACSQGHVWILITAALLSILVAVGSLAVWGLSKAKTRSDIFSLEKASREQLMPDKSQIGSFPGRVSFLHPTHSVCMREKCFLALCFYPLELSPLCVAFPSCSCCWSATCLGFQCALKQRTLPLLPFLAVRHEGCRDSCTA</sequence>
<keyword evidence="5" id="KW-1185">Reference proteome</keyword>
<reference evidence="4" key="2">
    <citation type="submission" date="2025-09" db="UniProtKB">
        <authorList>
            <consortium name="Ensembl"/>
        </authorList>
    </citation>
    <scope>IDENTIFICATION</scope>
</reference>
<evidence type="ECO:0000256" key="3">
    <source>
        <dbReference type="SAM" id="Phobius"/>
    </source>
</evidence>
<dbReference type="Ensembl" id="ENSOSUT00000017347.1">
    <property type="protein sequence ID" value="ENSOSUP00000016774.1"/>
    <property type="gene ID" value="ENSOSUG00000011970.1"/>
</dbReference>
<dbReference type="SUPFAM" id="SSF57424">
    <property type="entry name" value="LDL receptor-like module"/>
    <property type="match status" value="1"/>
</dbReference>
<reference evidence="4" key="1">
    <citation type="submission" date="2025-08" db="UniProtKB">
        <authorList>
            <consortium name="Ensembl"/>
        </authorList>
    </citation>
    <scope>IDENTIFICATION</scope>
</reference>
<dbReference type="InterPro" id="IPR036055">
    <property type="entry name" value="LDL_receptor-like_sf"/>
</dbReference>
<name>A0A8C8ECR9_9STRI</name>
<comment type="caution">
    <text evidence="2">Lacks conserved residue(s) required for the propagation of feature annotation.</text>
</comment>
<keyword evidence="1 2" id="KW-1015">Disulfide bond</keyword>
<keyword evidence="3" id="KW-1133">Transmembrane helix</keyword>
<dbReference type="AlphaFoldDB" id="A0A8C8ECR9"/>
<dbReference type="Proteomes" id="UP000694552">
    <property type="component" value="Unplaced"/>
</dbReference>
<dbReference type="PROSITE" id="PS50068">
    <property type="entry name" value="LDLRA_2"/>
    <property type="match status" value="1"/>
</dbReference>
<dbReference type="SMART" id="SM00192">
    <property type="entry name" value="LDLa"/>
    <property type="match status" value="1"/>
</dbReference>
<evidence type="ECO:0000313" key="5">
    <source>
        <dbReference type="Proteomes" id="UP000694552"/>
    </source>
</evidence>
<dbReference type="CDD" id="cd00112">
    <property type="entry name" value="LDLa"/>
    <property type="match status" value="1"/>
</dbReference>
<evidence type="ECO:0000313" key="4">
    <source>
        <dbReference type="Ensembl" id="ENSOSUP00000016774.1"/>
    </source>
</evidence>
<feature type="transmembrane region" description="Helical" evidence="3">
    <location>
        <begin position="107"/>
        <end position="130"/>
    </location>
</feature>
<protein>
    <recommendedName>
        <fullName evidence="6">RSVR protein</fullName>
    </recommendedName>
</protein>
<feature type="disulfide bond" evidence="2">
    <location>
        <begin position="43"/>
        <end position="58"/>
    </location>
</feature>
<dbReference type="InterPro" id="IPR002172">
    <property type="entry name" value="LDrepeatLR_classA_rpt"/>
</dbReference>
<keyword evidence="3" id="KW-0472">Membrane</keyword>
<evidence type="ECO:0008006" key="6">
    <source>
        <dbReference type="Google" id="ProtNLM"/>
    </source>
</evidence>
<evidence type="ECO:0000256" key="2">
    <source>
        <dbReference type="PROSITE-ProRule" id="PRU00124"/>
    </source>
</evidence>